<dbReference type="OrthoDB" id="9830802at2"/>
<proteinExistence type="predicted"/>
<sequence>MSTGLLLALALQTISYDPAVRRHIQCIRLESREPDRPGAPREEMPLKAGPSPMVVEYGRVIQFCHRERARAISALHSVIKARHPDWKDEETARVAERVLSREELEMLHHGLARTSTSHGPLDDF</sequence>
<evidence type="ECO:0000256" key="1">
    <source>
        <dbReference type="SAM" id="MobiDB-lite"/>
    </source>
</evidence>
<feature type="region of interest" description="Disordered" evidence="1">
    <location>
        <begin position="30"/>
        <end position="50"/>
    </location>
</feature>
<organism evidence="2 3">
    <name type="scientific">Sphingomonas gei</name>
    <dbReference type="NCBI Taxonomy" id="1395960"/>
    <lineage>
        <taxon>Bacteria</taxon>
        <taxon>Pseudomonadati</taxon>
        <taxon>Pseudomonadota</taxon>
        <taxon>Alphaproteobacteria</taxon>
        <taxon>Sphingomonadales</taxon>
        <taxon>Sphingomonadaceae</taxon>
        <taxon>Sphingomonas</taxon>
    </lineage>
</organism>
<dbReference type="EMBL" id="SRXT01000006">
    <property type="protein sequence ID" value="TGX52421.1"/>
    <property type="molecule type" value="Genomic_DNA"/>
</dbReference>
<dbReference type="AlphaFoldDB" id="A0A4S1X8H7"/>
<accession>A0A4S1X8H7</accession>
<comment type="caution">
    <text evidence="2">The sequence shown here is derived from an EMBL/GenBank/DDBJ whole genome shotgun (WGS) entry which is preliminary data.</text>
</comment>
<reference evidence="2 3" key="1">
    <citation type="submission" date="2019-04" db="EMBL/GenBank/DDBJ databases">
        <title>Sphingomonas psychrotolerans sp. nov., isolated from soil in the Tianshan Mountains, Xinjiang, China.</title>
        <authorList>
            <person name="Luo Y."/>
            <person name="Sheng H."/>
        </authorList>
    </citation>
    <scope>NUCLEOTIDE SEQUENCE [LARGE SCALE GENOMIC DNA]</scope>
    <source>
        <strain evidence="2 3">ZFGT-11</strain>
    </source>
</reference>
<feature type="compositionally biased region" description="Basic and acidic residues" evidence="1">
    <location>
        <begin position="30"/>
        <end position="45"/>
    </location>
</feature>
<dbReference type="Proteomes" id="UP000306147">
    <property type="component" value="Unassembled WGS sequence"/>
</dbReference>
<keyword evidence="3" id="KW-1185">Reference proteome</keyword>
<evidence type="ECO:0000313" key="3">
    <source>
        <dbReference type="Proteomes" id="UP000306147"/>
    </source>
</evidence>
<name>A0A4S1X8H7_9SPHN</name>
<gene>
    <name evidence="2" type="ORF">E5A73_16670</name>
</gene>
<protein>
    <submittedName>
        <fullName evidence="2">Uncharacterized protein</fullName>
    </submittedName>
</protein>
<dbReference type="RefSeq" id="WP_135964963.1">
    <property type="nucleotide sequence ID" value="NZ_SRXT01000006.1"/>
</dbReference>
<evidence type="ECO:0000313" key="2">
    <source>
        <dbReference type="EMBL" id="TGX52421.1"/>
    </source>
</evidence>